<feature type="signal peptide" evidence="1">
    <location>
        <begin position="1"/>
        <end position="27"/>
    </location>
</feature>
<protein>
    <submittedName>
        <fullName evidence="2">Uncharacterized protein</fullName>
    </submittedName>
</protein>
<feature type="chain" id="PRO_5002110505" evidence="1">
    <location>
        <begin position="28"/>
        <end position="133"/>
    </location>
</feature>
<name>A0A0B6Y9P4_9EUPU</name>
<gene>
    <name evidence="2" type="primary">ORF17158</name>
</gene>
<dbReference type="AlphaFoldDB" id="A0A0B6Y9P4"/>
<dbReference type="EMBL" id="HACG01005676">
    <property type="protein sequence ID" value="CEK52541.1"/>
    <property type="molecule type" value="Transcribed_RNA"/>
</dbReference>
<evidence type="ECO:0000256" key="1">
    <source>
        <dbReference type="SAM" id="SignalP"/>
    </source>
</evidence>
<evidence type="ECO:0000313" key="2">
    <source>
        <dbReference type="EMBL" id="CEK52541.1"/>
    </source>
</evidence>
<accession>A0A0B6Y9P4</accession>
<proteinExistence type="predicted"/>
<keyword evidence="1" id="KW-0732">Signal</keyword>
<feature type="non-terminal residue" evidence="2">
    <location>
        <position position="133"/>
    </location>
</feature>
<organism evidence="2">
    <name type="scientific">Arion vulgaris</name>
    <dbReference type="NCBI Taxonomy" id="1028688"/>
    <lineage>
        <taxon>Eukaryota</taxon>
        <taxon>Metazoa</taxon>
        <taxon>Spiralia</taxon>
        <taxon>Lophotrochozoa</taxon>
        <taxon>Mollusca</taxon>
        <taxon>Gastropoda</taxon>
        <taxon>Heterobranchia</taxon>
        <taxon>Euthyneura</taxon>
        <taxon>Panpulmonata</taxon>
        <taxon>Eupulmonata</taxon>
        <taxon>Stylommatophora</taxon>
        <taxon>Helicina</taxon>
        <taxon>Arionoidea</taxon>
        <taxon>Arionidae</taxon>
        <taxon>Arion</taxon>
    </lineage>
</organism>
<sequence>MSPSANPCLLSVLLLMTIAIVVPQVSGTYYYTYYYYQPVQRPTYYTTPNYCPARIYQSVSTCSVNTCYNSPTYNSCCMQIFTSGGSYYQRCLCVTGTVCFDETYAASVAPTAVQTIPTVAATTPTTAATTPTT</sequence>
<reference evidence="2" key="1">
    <citation type="submission" date="2014-12" db="EMBL/GenBank/DDBJ databases">
        <title>Insight into the proteome of Arion vulgaris.</title>
        <authorList>
            <person name="Aradska J."/>
            <person name="Bulat T."/>
            <person name="Smidak R."/>
            <person name="Sarate P."/>
            <person name="Gangsoo J."/>
            <person name="Sialana F."/>
            <person name="Bilban M."/>
            <person name="Lubec G."/>
        </authorList>
    </citation>
    <scope>NUCLEOTIDE SEQUENCE</scope>
    <source>
        <tissue evidence="2">Skin</tissue>
    </source>
</reference>